<evidence type="ECO:0000313" key="7">
    <source>
        <dbReference type="EMBL" id="BBY71388.1"/>
    </source>
</evidence>
<dbReference type="Proteomes" id="UP000466578">
    <property type="component" value="Chromosome"/>
</dbReference>
<keyword evidence="3" id="KW-0479">Metal-binding</keyword>
<dbReference type="PANTHER" id="PTHR46696">
    <property type="entry name" value="P450, PUTATIVE (EUROFUNG)-RELATED"/>
    <property type="match status" value="1"/>
</dbReference>
<gene>
    <name evidence="7" type="primary">cyp142_2</name>
    <name evidence="7" type="ORF">MPRI_35750</name>
</gene>
<comment type="similarity">
    <text evidence="1">Belongs to the cytochrome P450 family.</text>
</comment>
<reference evidence="7 8" key="1">
    <citation type="journal article" date="2019" name="Emerg. Microbes Infect.">
        <title>Comprehensive subspecies identification of 175 nontuberculous mycobacteria species based on 7547 genomic profiles.</title>
        <authorList>
            <person name="Matsumoto Y."/>
            <person name="Kinjo T."/>
            <person name="Motooka D."/>
            <person name="Nabeya D."/>
            <person name="Jung N."/>
            <person name="Uechi K."/>
            <person name="Horii T."/>
            <person name="Iida T."/>
            <person name="Fujita J."/>
            <person name="Nakamura S."/>
        </authorList>
    </citation>
    <scope>NUCLEOTIDE SEQUENCE [LARGE SCALE GENOMIC DNA]</scope>
    <source>
        <strain evidence="7 8">JCM 30622</strain>
    </source>
</reference>
<evidence type="ECO:0000313" key="8">
    <source>
        <dbReference type="Proteomes" id="UP000466578"/>
    </source>
</evidence>
<dbReference type="PANTHER" id="PTHR46696:SF1">
    <property type="entry name" value="CYTOCHROME P450 YJIB-RELATED"/>
    <property type="match status" value="1"/>
</dbReference>
<dbReference type="PRINTS" id="PR00359">
    <property type="entry name" value="BP450"/>
</dbReference>
<evidence type="ECO:0000256" key="6">
    <source>
        <dbReference type="ARBA" id="ARBA00023033"/>
    </source>
</evidence>
<sequence>MNDLIDTDLSDPEHFRSGPPFEVFSALRERDPVHLNPVGFVGESFWSLTRWEDCAMASKDTDTFSSTGGSTIPGTAALGDLQKLMMVSQDPPHHTARRAIVHKVFTPRTVIGQTAAITAVLNGLLDRVQERGRCDLVADVTAPYPLLVIAEMLGVPGEDQHDLLRWSNAIGQLQGSEDSAGELMTAMNEMRAYLVAFIASGRADPKDDLISKLIHAEVDGQRLTDNELLVSFAELMVAGNETVRTTLAAAIWLLLEHPSEFELLREDPSLTGNAVEEVLRYWTPNVYQARTVTKDVTIGQRTLRGGERIAMWLCSANRDPEIHADPDRFDIRRKDPRHMSFGGGGRHFCLGAGLARLELGIGLPILIERLRGLRFDGDPSIIPHTFFHAVGSVPIVYEPVRVA</sequence>
<dbReference type="RefSeq" id="WP_041785509.1">
    <property type="nucleotide sequence ID" value="NC_016948.1"/>
</dbReference>
<keyword evidence="8" id="KW-1185">Reference proteome</keyword>
<dbReference type="PRINTS" id="PR00385">
    <property type="entry name" value="P450"/>
</dbReference>
<keyword evidence="5" id="KW-0408">Iron</keyword>
<evidence type="ECO:0000256" key="1">
    <source>
        <dbReference type="ARBA" id="ARBA00010617"/>
    </source>
</evidence>
<dbReference type="GeneID" id="45453966"/>
<evidence type="ECO:0000256" key="2">
    <source>
        <dbReference type="ARBA" id="ARBA00022617"/>
    </source>
</evidence>
<keyword evidence="4" id="KW-0560">Oxidoreductase</keyword>
<keyword evidence="2" id="KW-0349">Heme</keyword>
<organism evidence="7 8">
    <name type="scientific">Mycobacterium paraintracellulare</name>
    <dbReference type="NCBI Taxonomy" id="1138383"/>
    <lineage>
        <taxon>Bacteria</taxon>
        <taxon>Bacillati</taxon>
        <taxon>Actinomycetota</taxon>
        <taxon>Actinomycetes</taxon>
        <taxon>Mycobacteriales</taxon>
        <taxon>Mycobacteriaceae</taxon>
        <taxon>Mycobacterium</taxon>
        <taxon>Mycobacterium avium complex (MAC)</taxon>
    </lineage>
</organism>
<dbReference type="SUPFAM" id="SSF48264">
    <property type="entry name" value="Cytochrome P450"/>
    <property type="match status" value="1"/>
</dbReference>
<name>A0ABN6AVB4_9MYCO</name>
<dbReference type="Gene3D" id="1.10.630.10">
    <property type="entry name" value="Cytochrome P450"/>
    <property type="match status" value="1"/>
</dbReference>
<evidence type="ECO:0000256" key="5">
    <source>
        <dbReference type="ARBA" id="ARBA00023004"/>
    </source>
</evidence>
<dbReference type="InterPro" id="IPR002397">
    <property type="entry name" value="Cyt_P450_B"/>
</dbReference>
<evidence type="ECO:0000256" key="4">
    <source>
        <dbReference type="ARBA" id="ARBA00023002"/>
    </source>
</evidence>
<keyword evidence="6" id="KW-0503">Monooxygenase</keyword>
<dbReference type="InterPro" id="IPR001128">
    <property type="entry name" value="Cyt_P450"/>
</dbReference>
<dbReference type="Pfam" id="PF00067">
    <property type="entry name" value="p450"/>
    <property type="match status" value="1"/>
</dbReference>
<dbReference type="EMBL" id="AP022597">
    <property type="protein sequence ID" value="BBY71388.1"/>
    <property type="molecule type" value="Genomic_DNA"/>
</dbReference>
<dbReference type="InterPro" id="IPR036396">
    <property type="entry name" value="Cyt_P450_sf"/>
</dbReference>
<accession>A0ABN6AVB4</accession>
<protein>
    <submittedName>
        <fullName evidence="7">Cytochrome P450 142</fullName>
    </submittedName>
</protein>
<proteinExistence type="inferred from homology"/>
<evidence type="ECO:0000256" key="3">
    <source>
        <dbReference type="ARBA" id="ARBA00022723"/>
    </source>
</evidence>